<evidence type="ECO:0000313" key="10">
    <source>
        <dbReference type="Proteomes" id="UP000507470"/>
    </source>
</evidence>
<dbReference type="GO" id="GO:0016020">
    <property type="term" value="C:membrane"/>
    <property type="evidence" value="ECO:0007669"/>
    <property type="project" value="UniProtKB-SubCell"/>
</dbReference>
<dbReference type="GO" id="GO:0005230">
    <property type="term" value="F:extracellular ligand-gated monoatomic ion channel activity"/>
    <property type="evidence" value="ECO:0007669"/>
    <property type="project" value="InterPro"/>
</dbReference>
<keyword evidence="4 5" id="KW-0472">Membrane</keyword>
<keyword evidence="10" id="KW-1185">Reference proteome</keyword>
<dbReference type="Gene3D" id="1.20.58.390">
    <property type="entry name" value="Neurotransmitter-gated ion-channel transmembrane domain"/>
    <property type="match status" value="1"/>
</dbReference>
<dbReference type="InterPro" id="IPR006202">
    <property type="entry name" value="Neur_chan_lig-bd"/>
</dbReference>
<feature type="transmembrane region" description="Helical" evidence="5">
    <location>
        <begin position="298"/>
        <end position="320"/>
    </location>
</feature>
<feature type="domain" description="Neurotransmitter-gated ion-channel ligand-binding" evidence="7">
    <location>
        <begin position="35"/>
        <end position="230"/>
    </location>
</feature>
<feature type="domain" description="Neurotransmitter-gated ion-channel transmembrane" evidence="8">
    <location>
        <begin position="237"/>
        <end position="288"/>
    </location>
</feature>
<evidence type="ECO:0000256" key="3">
    <source>
        <dbReference type="ARBA" id="ARBA00022989"/>
    </source>
</evidence>
<feature type="transmembrane region" description="Helical" evidence="5">
    <location>
        <begin position="231"/>
        <end position="254"/>
    </location>
</feature>
<evidence type="ECO:0000256" key="6">
    <source>
        <dbReference type="SAM" id="SignalP"/>
    </source>
</evidence>
<dbReference type="EMBL" id="CACVKT020008141">
    <property type="protein sequence ID" value="CAC5413489.1"/>
    <property type="molecule type" value="Genomic_DNA"/>
</dbReference>
<dbReference type="Pfam" id="PF02932">
    <property type="entry name" value="Neur_chan_memb"/>
    <property type="match status" value="1"/>
</dbReference>
<accession>A0A6J8DY22</accession>
<dbReference type="SUPFAM" id="SSF63712">
    <property type="entry name" value="Nicotinic receptor ligand binding domain-like"/>
    <property type="match status" value="1"/>
</dbReference>
<dbReference type="PRINTS" id="PR00252">
    <property type="entry name" value="NRIONCHANNEL"/>
</dbReference>
<dbReference type="InterPro" id="IPR036734">
    <property type="entry name" value="Neur_chan_lig-bd_sf"/>
</dbReference>
<keyword evidence="3 5" id="KW-1133">Transmembrane helix</keyword>
<dbReference type="CDD" id="cd18989">
    <property type="entry name" value="LGIC_ECD_cation"/>
    <property type="match status" value="1"/>
</dbReference>
<dbReference type="InterPro" id="IPR006201">
    <property type="entry name" value="Neur_channel"/>
</dbReference>
<dbReference type="PANTHER" id="PTHR18945">
    <property type="entry name" value="NEUROTRANSMITTER GATED ION CHANNEL"/>
    <property type="match status" value="1"/>
</dbReference>
<feature type="signal peptide" evidence="6">
    <location>
        <begin position="1"/>
        <end position="20"/>
    </location>
</feature>
<dbReference type="Gene3D" id="2.70.170.10">
    <property type="entry name" value="Neurotransmitter-gated ion-channel ligand-binding domain"/>
    <property type="match status" value="1"/>
</dbReference>
<dbReference type="GO" id="GO:0004888">
    <property type="term" value="F:transmembrane signaling receptor activity"/>
    <property type="evidence" value="ECO:0007669"/>
    <property type="project" value="InterPro"/>
</dbReference>
<evidence type="ECO:0000256" key="1">
    <source>
        <dbReference type="ARBA" id="ARBA00004141"/>
    </source>
</evidence>
<keyword evidence="2 5" id="KW-0812">Transmembrane</keyword>
<evidence type="ECO:0000256" key="4">
    <source>
        <dbReference type="ARBA" id="ARBA00023136"/>
    </source>
</evidence>
<dbReference type="AlphaFoldDB" id="A0A6J8DY22"/>
<dbReference type="SUPFAM" id="SSF90112">
    <property type="entry name" value="Neurotransmitter-gated ion-channel transmembrane pore"/>
    <property type="match status" value="1"/>
</dbReference>
<evidence type="ECO:0000313" key="9">
    <source>
        <dbReference type="EMBL" id="CAC5413489.1"/>
    </source>
</evidence>
<comment type="subcellular location">
    <subcellularLocation>
        <location evidence="1">Membrane</location>
        <topology evidence="1">Multi-pass membrane protein</topology>
    </subcellularLocation>
</comment>
<dbReference type="Proteomes" id="UP000507470">
    <property type="component" value="Unassembled WGS sequence"/>
</dbReference>
<reference evidence="9 10" key="1">
    <citation type="submission" date="2020-06" db="EMBL/GenBank/DDBJ databases">
        <authorList>
            <person name="Li R."/>
            <person name="Bekaert M."/>
        </authorList>
    </citation>
    <scope>NUCLEOTIDE SEQUENCE [LARGE SCALE GENOMIC DNA]</scope>
    <source>
        <strain evidence="10">wild</strain>
    </source>
</reference>
<proteinExistence type="predicted"/>
<feature type="transmembrane region" description="Helical" evidence="5">
    <location>
        <begin position="266"/>
        <end position="286"/>
    </location>
</feature>
<dbReference type="InterPro" id="IPR038050">
    <property type="entry name" value="Neuro_actylchol_rec"/>
</dbReference>
<evidence type="ECO:0000256" key="5">
    <source>
        <dbReference type="SAM" id="Phobius"/>
    </source>
</evidence>
<keyword evidence="6" id="KW-0732">Signal</keyword>
<gene>
    <name evidence="9" type="ORF">MCOR_46374</name>
</gene>
<dbReference type="InterPro" id="IPR006029">
    <property type="entry name" value="Neurotrans-gated_channel_TM"/>
</dbReference>
<feature type="chain" id="PRO_5027038925" evidence="6">
    <location>
        <begin position="21"/>
        <end position="358"/>
    </location>
</feature>
<dbReference type="InterPro" id="IPR036719">
    <property type="entry name" value="Neuro-gated_channel_TM_sf"/>
</dbReference>
<name>A0A6J8DY22_MYTCO</name>
<dbReference type="CDD" id="cd19051">
    <property type="entry name" value="LGIC_TM_cation"/>
    <property type="match status" value="1"/>
</dbReference>
<evidence type="ECO:0000256" key="2">
    <source>
        <dbReference type="ARBA" id="ARBA00022692"/>
    </source>
</evidence>
<evidence type="ECO:0000259" key="8">
    <source>
        <dbReference type="Pfam" id="PF02932"/>
    </source>
</evidence>
<dbReference type="Pfam" id="PF02931">
    <property type="entry name" value="Neur_chan_LBD"/>
    <property type="match status" value="1"/>
</dbReference>
<protein>
    <submittedName>
        <fullName evidence="9">CHRNA7</fullName>
    </submittedName>
</protein>
<evidence type="ECO:0000259" key="7">
    <source>
        <dbReference type="Pfam" id="PF02931"/>
    </source>
</evidence>
<organism evidence="9 10">
    <name type="scientific">Mytilus coruscus</name>
    <name type="common">Sea mussel</name>
    <dbReference type="NCBI Taxonomy" id="42192"/>
    <lineage>
        <taxon>Eukaryota</taxon>
        <taxon>Metazoa</taxon>
        <taxon>Spiralia</taxon>
        <taxon>Lophotrochozoa</taxon>
        <taxon>Mollusca</taxon>
        <taxon>Bivalvia</taxon>
        <taxon>Autobranchia</taxon>
        <taxon>Pteriomorphia</taxon>
        <taxon>Mytilida</taxon>
        <taxon>Mytiloidea</taxon>
        <taxon>Mytilidae</taxon>
        <taxon>Mytilinae</taxon>
        <taxon>Mytilus</taxon>
    </lineage>
</organism>
<sequence length="358" mass="41121">MFSYVGCMIITCTCLSITNADEHKSDEPDKNRTVQELIREVTTGRNKEVLPVNKWGEPVRVAFYFHMTYIQEFDEVAGKLSVNGYFGIDWIDNTVSWNPDKYGVSSFTFNEELFWKPTFIMRNPYGAAKIIYEDHNVKRVHHNGQIEWFPSDSFDIACQADVTNYPFDMQTCTLAIVLSVYDEKEVILWPTAFLTDWFIPHKTWDLVETNFTRIPFPQIVNFRIRLRRKPMYFVLNLILPIVLMCILNPFVFLLPADSGERVGFSITVLLAIAVFLTISASSLPAISDPQLPSLSILLFADVAFSGLIVLLVIISLRFYLRNENLPVSYLGEKFVKCCRVLRRSCSCSNGQTIQCHNK</sequence>